<dbReference type="HAMAP" id="MF_00099">
    <property type="entry name" value="CheB_chemtxs"/>
    <property type="match status" value="1"/>
</dbReference>
<dbReference type="SMART" id="SM00448">
    <property type="entry name" value="REC"/>
    <property type="match status" value="1"/>
</dbReference>
<accession>A0AAU7VJ09</accession>
<dbReference type="EMBL" id="CP158367">
    <property type="protein sequence ID" value="XBX73860.1"/>
    <property type="molecule type" value="Genomic_DNA"/>
</dbReference>
<dbReference type="PANTHER" id="PTHR42872:SF6">
    <property type="entry name" value="PROTEIN-GLUTAMATE METHYLESTERASE_PROTEIN-GLUTAMINE GLUTAMINASE"/>
    <property type="match status" value="1"/>
</dbReference>
<dbReference type="GO" id="GO:0006935">
    <property type="term" value="P:chemotaxis"/>
    <property type="evidence" value="ECO:0007669"/>
    <property type="project" value="UniProtKB-UniRule"/>
</dbReference>
<dbReference type="Pfam" id="PF01339">
    <property type="entry name" value="CheB_methylest"/>
    <property type="match status" value="1"/>
</dbReference>
<dbReference type="PROSITE" id="PS50122">
    <property type="entry name" value="CHEB"/>
    <property type="match status" value="1"/>
</dbReference>
<sequence length="349" mass="38216">MIKAVVIDDSNFMRKVLKDTLKNTDVKVVSEGENGFIGLGEIQKHRPDVVLLDVEMPILTGLDTLELIMKKAPTPVIMFSSLTKQGADTTIEALRLGAVDFLQKPKSGFEVFGLKEMLLEKIETAAEAKLKESKVKPVISKQKNLTVKSKKSSISQIEKKEAKKAVVIGCSTGGPKALTQLLSDLDNLDGALLIVQHMPAFFTKTLAKRLNDISKYPVKEAEDGEVIKDQAIYLAPGDYHLTLDQKEGKTITKLDQNPSLHGCRPAVDYLFNSAAPIFKGNLTAAILTGMGKDGLEGSRTVKKHGGRVITESEETCTIYGMPRQVVENNLQDAIVPIDKMADKITEKVR</sequence>
<dbReference type="Pfam" id="PF00072">
    <property type="entry name" value="Response_reg"/>
    <property type="match status" value="1"/>
</dbReference>
<gene>
    <name evidence="6" type="primary">cheB</name>
    <name evidence="11" type="ORF">PRVXT_001871</name>
</gene>
<keyword evidence="1 6" id="KW-0963">Cytoplasm</keyword>
<dbReference type="PROSITE" id="PS50110">
    <property type="entry name" value="RESPONSE_REGULATORY"/>
    <property type="match status" value="1"/>
</dbReference>
<feature type="active site" evidence="6 7">
    <location>
        <position position="293"/>
    </location>
</feature>
<dbReference type="PANTHER" id="PTHR42872">
    <property type="entry name" value="PROTEIN-GLUTAMATE METHYLESTERASE/PROTEIN-GLUTAMINE GLUTAMINASE"/>
    <property type="match status" value="1"/>
</dbReference>
<dbReference type="InterPro" id="IPR035909">
    <property type="entry name" value="CheB_C"/>
</dbReference>
<evidence type="ECO:0000256" key="6">
    <source>
        <dbReference type="HAMAP-Rule" id="MF_00099"/>
    </source>
</evidence>
<comment type="similarity">
    <text evidence="6">Belongs to the CheB family.</text>
</comment>
<feature type="domain" description="Response regulatory" evidence="9">
    <location>
        <begin position="3"/>
        <end position="119"/>
    </location>
</feature>
<comment type="catalytic activity">
    <reaction evidence="6">
        <text>L-glutaminyl-[protein] + H2O = L-glutamyl-[protein] + NH4(+)</text>
        <dbReference type="Rhea" id="RHEA:16441"/>
        <dbReference type="Rhea" id="RHEA-COMP:10207"/>
        <dbReference type="Rhea" id="RHEA-COMP:10208"/>
        <dbReference type="ChEBI" id="CHEBI:15377"/>
        <dbReference type="ChEBI" id="CHEBI:28938"/>
        <dbReference type="ChEBI" id="CHEBI:29973"/>
        <dbReference type="ChEBI" id="CHEBI:30011"/>
        <dbReference type="EC" id="3.5.1.44"/>
    </reaction>
</comment>
<comment type="function">
    <text evidence="6">Involved in chemotaxis. Part of a chemotaxis signal transduction system that modulates chemotaxis in response to various stimuli. Catalyzes the demethylation of specific methylglutamate residues introduced into the chemoreceptors (methyl-accepting chemotaxis proteins or MCP) by CheR. Also mediates the irreversible deamidation of specific glutamine residues to glutamic acid.</text>
</comment>
<dbReference type="GO" id="GO:0000156">
    <property type="term" value="F:phosphorelay response regulator activity"/>
    <property type="evidence" value="ECO:0007669"/>
    <property type="project" value="InterPro"/>
</dbReference>
<comment type="subcellular location">
    <subcellularLocation>
        <location evidence="6">Cytoplasm</location>
    </subcellularLocation>
</comment>
<dbReference type="InterPro" id="IPR000673">
    <property type="entry name" value="Sig_transdc_resp-reg_Me-estase"/>
</dbReference>
<keyword evidence="2 6" id="KW-0145">Chemotaxis</keyword>
<comment type="catalytic activity">
    <reaction evidence="5 6">
        <text>[protein]-L-glutamate 5-O-methyl ester + H2O = L-glutamyl-[protein] + methanol + H(+)</text>
        <dbReference type="Rhea" id="RHEA:23236"/>
        <dbReference type="Rhea" id="RHEA-COMP:10208"/>
        <dbReference type="Rhea" id="RHEA-COMP:10311"/>
        <dbReference type="ChEBI" id="CHEBI:15377"/>
        <dbReference type="ChEBI" id="CHEBI:15378"/>
        <dbReference type="ChEBI" id="CHEBI:17790"/>
        <dbReference type="ChEBI" id="CHEBI:29973"/>
        <dbReference type="ChEBI" id="CHEBI:82795"/>
        <dbReference type="EC" id="3.1.1.61"/>
    </reaction>
</comment>
<keyword evidence="6 8" id="KW-0597">Phosphoprotein</keyword>
<dbReference type="AlphaFoldDB" id="A0AAU7VJ09"/>
<dbReference type="SUPFAM" id="SSF52172">
    <property type="entry name" value="CheY-like"/>
    <property type="match status" value="1"/>
</dbReference>
<comment type="function">
    <text evidence="4">May play the central regulatory role in sporulation. It may be an element of the effector pathway responsible for the activation of sporulation genes in response to nutritional stress. Spo0A may act in concert with spo0H (a sigma factor) to control the expression of some genes that are critical to the sporulation process.</text>
</comment>
<proteinExistence type="inferred from homology"/>
<feature type="domain" description="CheB-type methylesterase" evidence="10">
    <location>
        <begin position="159"/>
        <end position="349"/>
    </location>
</feature>
<evidence type="ECO:0000256" key="7">
    <source>
        <dbReference type="PROSITE-ProRule" id="PRU00050"/>
    </source>
</evidence>
<dbReference type="InterPro" id="IPR011006">
    <property type="entry name" value="CheY-like_superfamily"/>
</dbReference>
<evidence type="ECO:0000256" key="1">
    <source>
        <dbReference type="ARBA" id="ARBA00022490"/>
    </source>
</evidence>
<dbReference type="InterPro" id="IPR001789">
    <property type="entry name" value="Sig_transdc_resp-reg_receiver"/>
</dbReference>
<comment type="PTM">
    <text evidence="6">Phosphorylated by CheA. Phosphorylation of the N-terminal regulatory domain activates the methylesterase activity.</text>
</comment>
<evidence type="ECO:0000256" key="2">
    <source>
        <dbReference type="ARBA" id="ARBA00022500"/>
    </source>
</evidence>
<dbReference type="CDD" id="cd17541">
    <property type="entry name" value="REC_CheB-like"/>
    <property type="match status" value="1"/>
</dbReference>
<evidence type="ECO:0000256" key="4">
    <source>
        <dbReference type="ARBA" id="ARBA00024867"/>
    </source>
</evidence>
<feature type="active site" evidence="6 7">
    <location>
        <position position="197"/>
    </location>
</feature>
<protein>
    <recommendedName>
        <fullName evidence="6">Protein-glutamate methylesterase/protein-glutamine glutaminase</fullName>
        <ecNumber evidence="6">3.1.1.61</ecNumber>
        <ecNumber evidence="6">3.5.1.44</ecNumber>
    </recommendedName>
</protein>
<dbReference type="SUPFAM" id="SSF52738">
    <property type="entry name" value="Methylesterase CheB, C-terminal domain"/>
    <property type="match status" value="1"/>
</dbReference>
<evidence type="ECO:0000259" key="10">
    <source>
        <dbReference type="PROSITE" id="PS50122"/>
    </source>
</evidence>
<dbReference type="CDD" id="cd16432">
    <property type="entry name" value="CheB_Rec"/>
    <property type="match status" value="1"/>
</dbReference>
<dbReference type="InterPro" id="IPR008248">
    <property type="entry name" value="CheB-like"/>
</dbReference>
<evidence type="ECO:0000313" key="11">
    <source>
        <dbReference type="EMBL" id="XBX73860.1"/>
    </source>
</evidence>
<evidence type="ECO:0000256" key="8">
    <source>
        <dbReference type="PROSITE-ProRule" id="PRU00169"/>
    </source>
</evidence>
<name>A0AAU7VJ09_9FIRM</name>
<dbReference type="GO" id="GO:0050568">
    <property type="term" value="F:protein-glutamine glutaminase activity"/>
    <property type="evidence" value="ECO:0007669"/>
    <property type="project" value="UniProtKB-UniRule"/>
</dbReference>
<comment type="domain">
    <text evidence="6">Contains a C-terminal catalytic domain, and an N-terminal region which modulates catalytic activity.</text>
</comment>
<evidence type="ECO:0000256" key="3">
    <source>
        <dbReference type="ARBA" id="ARBA00022801"/>
    </source>
</evidence>
<dbReference type="EC" id="3.1.1.61" evidence="6"/>
<evidence type="ECO:0000259" key="9">
    <source>
        <dbReference type="PROSITE" id="PS50110"/>
    </source>
</evidence>
<dbReference type="NCBIfam" id="NF001965">
    <property type="entry name" value="PRK00742.1"/>
    <property type="match status" value="1"/>
</dbReference>
<reference evidence="11" key="2">
    <citation type="submission" date="2024-06" db="EMBL/GenBank/DDBJ databases">
        <authorList>
            <person name="Petrova K.O."/>
            <person name="Toshchakov S.V."/>
            <person name="Boltjanskaja Y.V."/>
            <person name="Kevbrin V."/>
        </authorList>
    </citation>
    <scope>NUCLEOTIDE SEQUENCE</scope>
    <source>
        <strain evidence="11">Z-910T</strain>
    </source>
</reference>
<dbReference type="RefSeq" id="WP_350342622.1">
    <property type="nucleotide sequence ID" value="NZ_CP158367.1"/>
</dbReference>
<dbReference type="GO" id="GO:0008984">
    <property type="term" value="F:protein-glutamate methylesterase activity"/>
    <property type="evidence" value="ECO:0007669"/>
    <property type="project" value="UniProtKB-UniRule"/>
</dbReference>
<dbReference type="PIRSF" id="PIRSF000876">
    <property type="entry name" value="RR_chemtxs_CheB"/>
    <property type="match status" value="1"/>
</dbReference>
<dbReference type="EC" id="3.5.1.44" evidence="6"/>
<feature type="active site" evidence="6 7">
    <location>
        <position position="171"/>
    </location>
</feature>
<keyword evidence="3 6" id="KW-0378">Hydrolase</keyword>
<dbReference type="GO" id="GO:0005737">
    <property type="term" value="C:cytoplasm"/>
    <property type="evidence" value="ECO:0007669"/>
    <property type="project" value="UniProtKB-SubCell"/>
</dbReference>
<reference evidence="11" key="1">
    <citation type="journal article" date="2013" name="Extremophiles">
        <title>Proteinivorax tanatarense gen. nov., sp. nov., an anaerobic, haloalkaliphilic, proteolytic bacterium isolated from a decaying algal bloom, and proposal of Proteinivoraceae fam. nov.</title>
        <authorList>
            <person name="Kevbrin V."/>
            <person name="Boltyanskaya Y."/>
            <person name="Zhilina T."/>
            <person name="Kolganova T."/>
            <person name="Lavrentjeva E."/>
            <person name="Kuznetsov B."/>
        </authorList>
    </citation>
    <scope>NUCLEOTIDE SEQUENCE</scope>
    <source>
        <strain evidence="11">Z-910T</strain>
    </source>
</reference>
<dbReference type="Gene3D" id="3.40.50.2300">
    <property type="match status" value="1"/>
</dbReference>
<organism evidence="11">
    <name type="scientific">Proteinivorax tanatarense</name>
    <dbReference type="NCBI Taxonomy" id="1260629"/>
    <lineage>
        <taxon>Bacteria</taxon>
        <taxon>Bacillati</taxon>
        <taxon>Bacillota</taxon>
        <taxon>Clostridia</taxon>
        <taxon>Eubacteriales</taxon>
        <taxon>Proteinivoracaceae</taxon>
        <taxon>Proteinivorax</taxon>
    </lineage>
</organism>
<feature type="modified residue" description="4-aspartylphosphate" evidence="6 8">
    <location>
        <position position="53"/>
    </location>
</feature>
<evidence type="ECO:0000256" key="5">
    <source>
        <dbReference type="ARBA" id="ARBA00048267"/>
    </source>
</evidence>
<dbReference type="Gene3D" id="3.40.50.180">
    <property type="entry name" value="Methylesterase CheB, C-terminal domain"/>
    <property type="match status" value="1"/>
</dbReference>